<evidence type="ECO:0000256" key="3">
    <source>
        <dbReference type="ARBA" id="ARBA00023242"/>
    </source>
</evidence>
<feature type="region of interest" description="Disordered" evidence="4">
    <location>
        <begin position="1"/>
        <end position="29"/>
    </location>
</feature>
<dbReference type="PANTHER" id="PTHR13471:SF0">
    <property type="entry name" value="NUCLEAR EXOSOME REGULATOR NRDE2"/>
    <property type="match status" value="1"/>
</dbReference>
<dbReference type="OrthoDB" id="5816204at2759"/>
<evidence type="ECO:0000256" key="4">
    <source>
        <dbReference type="SAM" id="MobiDB-lite"/>
    </source>
</evidence>
<evidence type="ECO:0000313" key="5">
    <source>
        <dbReference type="EMBL" id="VDO81676.1"/>
    </source>
</evidence>
<dbReference type="Proteomes" id="UP000268014">
    <property type="component" value="Unassembled WGS sequence"/>
</dbReference>
<dbReference type="AlphaFoldDB" id="A0A0N4X6Z9"/>
<evidence type="ECO:0000313" key="7">
    <source>
        <dbReference type="WBParaSite" id="HPLM_0002014101-mRNA-1"/>
    </source>
</evidence>
<dbReference type="GO" id="GO:0031048">
    <property type="term" value="P:regulatory ncRNA-mediated heterochromatin formation"/>
    <property type="evidence" value="ECO:0007669"/>
    <property type="project" value="TreeGrafter"/>
</dbReference>
<dbReference type="GO" id="GO:1902369">
    <property type="term" value="P:negative regulation of RNA catabolic process"/>
    <property type="evidence" value="ECO:0007669"/>
    <property type="project" value="TreeGrafter"/>
</dbReference>
<feature type="compositionally biased region" description="Basic residues" evidence="4">
    <location>
        <begin position="155"/>
        <end position="164"/>
    </location>
</feature>
<feature type="compositionally biased region" description="Basic residues" evidence="4">
    <location>
        <begin position="95"/>
        <end position="118"/>
    </location>
</feature>
<reference evidence="7" key="1">
    <citation type="submission" date="2017-02" db="UniProtKB">
        <authorList>
            <consortium name="WormBaseParasite"/>
        </authorList>
    </citation>
    <scope>IDENTIFICATION</scope>
</reference>
<dbReference type="PANTHER" id="PTHR13471">
    <property type="entry name" value="TETRATRICOPEPTIDE-LIKE HELICAL"/>
    <property type="match status" value="1"/>
</dbReference>
<accession>A0A0N4X6Z9</accession>
<evidence type="ECO:0000256" key="2">
    <source>
        <dbReference type="ARBA" id="ARBA00009265"/>
    </source>
</evidence>
<comment type="similarity">
    <text evidence="2">Belongs to the NRDE2 family.</text>
</comment>
<evidence type="ECO:0000256" key="1">
    <source>
        <dbReference type="ARBA" id="ARBA00004123"/>
    </source>
</evidence>
<dbReference type="Pfam" id="PF08424">
    <property type="entry name" value="NRDE-2"/>
    <property type="match status" value="1"/>
</dbReference>
<keyword evidence="3" id="KW-0539">Nucleus</keyword>
<feature type="compositionally biased region" description="Basic and acidic residues" evidence="4">
    <location>
        <begin position="43"/>
        <end position="57"/>
    </location>
</feature>
<sequence>MFPAYANSAPVEREEGELDDGDNYSSFETQQKILEIRELKEKKAKEERMRERKKNEAAVRYIYSDDDDEDAEIHQPAPAPHFTPISEEKVDLPISKKKKKSTKSRRKKEKRKRMKHMRATSSSPESRDRSSRKKKTRSSDSSSSSSSSDSDDQSRRRKRRESPKLNVKKGKWEFLADREERSNEGSYIVFHTSYDHEIFQMDSIPKGHTAEYRNQFCSILNGNERLVELFFSKEMRDLREKRLRSDRYYGGQLRKLNDSNVERIFRKKEPLYHTNIDYIALSHTPDREFRLLHEIAERKRVEEQQQALELQVELTTPPKLVELELQRQRVAAEFSKDSRNSALLDQFLKINEEIFESSSPGGSTENRKALVDRQLAIIDQAISCHPRKIEYRLRRLEFLKEVKPSREVLSEWEKILNAFVNSCSMWEKYLDFIQYDMAFYSCELLEKAFDRCFAKLHDILNGVFR</sequence>
<name>A0A0N4X6Z9_HAEPC</name>
<dbReference type="EMBL" id="UZAF01021887">
    <property type="protein sequence ID" value="VDO81676.1"/>
    <property type="molecule type" value="Genomic_DNA"/>
</dbReference>
<evidence type="ECO:0000313" key="6">
    <source>
        <dbReference type="Proteomes" id="UP000268014"/>
    </source>
</evidence>
<reference evidence="5 6" key="2">
    <citation type="submission" date="2018-11" db="EMBL/GenBank/DDBJ databases">
        <authorList>
            <consortium name="Pathogen Informatics"/>
        </authorList>
    </citation>
    <scope>NUCLEOTIDE SEQUENCE [LARGE SCALE GENOMIC DNA]</scope>
    <source>
        <strain evidence="5 6">MHpl1</strain>
    </source>
</reference>
<dbReference type="InterPro" id="IPR013633">
    <property type="entry name" value="NRDE-2"/>
</dbReference>
<dbReference type="WBParaSite" id="HPLM_0002014101-mRNA-1">
    <property type="protein sequence ID" value="HPLM_0002014101-mRNA-1"/>
    <property type="gene ID" value="HPLM_0002014101"/>
</dbReference>
<organism evidence="7">
    <name type="scientific">Haemonchus placei</name>
    <name type="common">Barber's pole worm</name>
    <dbReference type="NCBI Taxonomy" id="6290"/>
    <lineage>
        <taxon>Eukaryota</taxon>
        <taxon>Metazoa</taxon>
        <taxon>Ecdysozoa</taxon>
        <taxon>Nematoda</taxon>
        <taxon>Chromadorea</taxon>
        <taxon>Rhabditida</taxon>
        <taxon>Rhabditina</taxon>
        <taxon>Rhabditomorpha</taxon>
        <taxon>Strongyloidea</taxon>
        <taxon>Trichostrongylidae</taxon>
        <taxon>Haemonchus</taxon>
    </lineage>
</organism>
<dbReference type="GO" id="GO:0071013">
    <property type="term" value="C:catalytic step 2 spliceosome"/>
    <property type="evidence" value="ECO:0007669"/>
    <property type="project" value="TreeGrafter"/>
</dbReference>
<dbReference type="STRING" id="6290.A0A0N4X6Z9"/>
<keyword evidence="6" id="KW-1185">Reference proteome</keyword>
<feature type="compositionally biased region" description="Low complexity" evidence="4">
    <location>
        <begin position="139"/>
        <end position="148"/>
    </location>
</feature>
<feature type="region of interest" description="Disordered" evidence="4">
    <location>
        <begin position="43"/>
        <end position="164"/>
    </location>
</feature>
<gene>
    <name evidence="5" type="ORF">HPLM_LOCUS20133</name>
</gene>
<dbReference type="OMA" id="RRERDKM"/>
<comment type="subcellular location">
    <subcellularLocation>
        <location evidence="1">Nucleus</location>
    </subcellularLocation>
</comment>
<proteinExistence type="inferred from homology"/>
<protein>
    <submittedName>
        <fullName evidence="7">DUF5523 domain-containing protein</fullName>
    </submittedName>
</protein>